<evidence type="ECO:0000256" key="1">
    <source>
        <dbReference type="SAM" id="Phobius"/>
    </source>
</evidence>
<keyword evidence="1" id="KW-0472">Membrane</keyword>
<sequence>MSVFKSIFKSDFLKIALVLVGVYLIVTYIKKETLENVDYSKDSQPAEVSLKPIDEEAQLSAIVSGKDELKAEDLLPKYDDASEFAKQNPVSKLLQEQNFLISGYHVGVNTVMQSNKIPYHDLRSVPPIPKENISPFMNSSYETPVGSNRRKLEIA</sequence>
<keyword evidence="1" id="KW-0812">Transmembrane</keyword>
<dbReference type="EMBL" id="MN739708">
    <property type="protein sequence ID" value="QHT22274.1"/>
    <property type="molecule type" value="Genomic_DNA"/>
</dbReference>
<protein>
    <recommendedName>
        <fullName evidence="2">Minor capsid protein P11 C-terminal conserved region domain-containing protein</fullName>
    </recommendedName>
</protein>
<feature type="transmembrane region" description="Helical" evidence="1">
    <location>
        <begin position="12"/>
        <end position="29"/>
    </location>
</feature>
<evidence type="ECO:0000313" key="3">
    <source>
        <dbReference type="EMBL" id="QHT22274.1"/>
    </source>
</evidence>
<organism evidence="3">
    <name type="scientific">viral metagenome</name>
    <dbReference type="NCBI Taxonomy" id="1070528"/>
    <lineage>
        <taxon>unclassified sequences</taxon>
        <taxon>metagenomes</taxon>
        <taxon>organismal metagenomes</taxon>
    </lineage>
</organism>
<keyword evidence="1" id="KW-1133">Transmembrane helix</keyword>
<dbReference type="InterPro" id="IPR055730">
    <property type="entry name" value="P11_C"/>
</dbReference>
<evidence type="ECO:0000259" key="2">
    <source>
        <dbReference type="Pfam" id="PF23983"/>
    </source>
</evidence>
<accession>A0A6C0DZQ6</accession>
<dbReference type="AlphaFoldDB" id="A0A6C0DZQ6"/>
<reference evidence="3" key="1">
    <citation type="journal article" date="2020" name="Nature">
        <title>Giant virus diversity and host interactions through global metagenomics.</title>
        <authorList>
            <person name="Schulz F."/>
            <person name="Roux S."/>
            <person name="Paez-Espino D."/>
            <person name="Jungbluth S."/>
            <person name="Walsh D.A."/>
            <person name="Denef V.J."/>
            <person name="McMahon K.D."/>
            <person name="Konstantinidis K.T."/>
            <person name="Eloe-Fadrosh E.A."/>
            <person name="Kyrpides N.C."/>
            <person name="Woyke T."/>
        </authorList>
    </citation>
    <scope>NUCLEOTIDE SEQUENCE</scope>
    <source>
        <strain evidence="3">GVMAG-M-3300023179-107</strain>
    </source>
</reference>
<proteinExistence type="predicted"/>
<feature type="domain" description="Minor capsid protein P11 C-terminal conserved region" evidence="2">
    <location>
        <begin position="69"/>
        <end position="152"/>
    </location>
</feature>
<name>A0A6C0DZQ6_9ZZZZ</name>
<dbReference type="Pfam" id="PF23983">
    <property type="entry name" value="P11_C"/>
    <property type="match status" value="1"/>
</dbReference>